<protein>
    <submittedName>
        <fullName evidence="1">Uncharacterized protein</fullName>
    </submittedName>
</protein>
<gene>
    <name evidence="1" type="ORF">WJX74_008045</name>
</gene>
<evidence type="ECO:0000313" key="2">
    <source>
        <dbReference type="Proteomes" id="UP001438707"/>
    </source>
</evidence>
<keyword evidence="2" id="KW-1185">Reference proteome</keyword>
<accession>A0AAW1QYP8</accession>
<reference evidence="1 2" key="1">
    <citation type="journal article" date="2024" name="Nat. Commun.">
        <title>Phylogenomics reveals the evolutionary origins of lichenization in chlorophyte algae.</title>
        <authorList>
            <person name="Puginier C."/>
            <person name="Libourel C."/>
            <person name="Otte J."/>
            <person name="Skaloud P."/>
            <person name="Haon M."/>
            <person name="Grisel S."/>
            <person name="Petersen M."/>
            <person name="Berrin J.G."/>
            <person name="Delaux P.M."/>
            <person name="Dal Grande F."/>
            <person name="Keller J."/>
        </authorList>
    </citation>
    <scope>NUCLEOTIDE SEQUENCE [LARGE SCALE GENOMIC DNA]</scope>
    <source>
        <strain evidence="1 2">SAG 2145</strain>
    </source>
</reference>
<evidence type="ECO:0000313" key="1">
    <source>
        <dbReference type="EMBL" id="KAK9826313.1"/>
    </source>
</evidence>
<organism evidence="1 2">
    <name type="scientific">Apatococcus lobatus</name>
    <dbReference type="NCBI Taxonomy" id="904363"/>
    <lineage>
        <taxon>Eukaryota</taxon>
        <taxon>Viridiplantae</taxon>
        <taxon>Chlorophyta</taxon>
        <taxon>core chlorophytes</taxon>
        <taxon>Trebouxiophyceae</taxon>
        <taxon>Chlorellales</taxon>
        <taxon>Chlorellaceae</taxon>
        <taxon>Apatococcus</taxon>
    </lineage>
</organism>
<dbReference type="EMBL" id="JALJOS010000021">
    <property type="protein sequence ID" value="KAK9826313.1"/>
    <property type="molecule type" value="Genomic_DNA"/>
</dbReference>
<dbReference type="Proteomes" id="UP001438707">
    <property type="component" value="Unassembled WGS sequence"/>
</dbReference>
<name>A0AAW1QYP8_9CHLO</name>
<comment type="caution">
    <text evidence="1">The sequence shown here is derived from an EMBL/GenBank/DDBJ whole genome shotgun (WGS) entry which is preliminary data.</text>
</comment>
<proteinExistence type="predicted"/>
<dbReference type="AlphaFoldDB" id="A0AAW1QYP8"/>
<sequence>MKFGWLACLPFASRSKESSSSSEVASLETAQAFFRESSLPGNEEQSDSAIRKEACLTKGQELDTAAWQARSFSTTDDWNLKPLTAQVWQDKLPGLDNDFRPKRAISTFPMPHRAMLQARAAQEAALRPGGSLPFQPQSQNVDLHRDFDLAFRDAYHRSRANGTPFTYQPQQAGLCTGVPKAVDAISELADSKFSGNPAFESYVQTCGLHSCHARIQWPDDYQWYQGPRRRIPGTPAFRFNPSNPYHWNWTAVPGTEAGENDWAEGTYHGVAARTAPLPPSDPTIEQFQKYQDVILYLVDSC</sequence>